<reference evidence="1" key="1">
    <citation type="submission" date="2018-05" db="EMBL/GenBank/DDBJ databases">
        <authorList>
            <person name="Lanie J.A."/>
            <person name="Ng W.-L."/>
            <person name="Kazmierczak K.M."/>
            <person name="Andrzejewski T.M."/>
            <person name="Davidsen T.M."/>
            <person name="Wayne K.J."/>
            <person name="Tettelin H."/>
            <person name="Glass J.I."/>
            <person name="Rusch D."/>
            <person name="Podicherti R."/>
            <person name="Tsui H.-C.T."/>
            <person name="Winkler M.E."/>
        </authorList>
    </citation>
    <scope>NUCLEOTIDE SEQUENCE</scope>
</reference>
<organism evidence="1">
    <name type="scientific">marine metagenome</name>
    <dbReference type="NCBI Taxonomy" id="408172"/>
    <lineage>
        <taxon>unclassified sequences</taxon>
        <taxon>metagenomes</taxon>
        <taxon>ecological metagenomes</taxon>
    </lineage>
</organism>
<protein>
    <submittedName>
        <fullName evidence="1">Uncharacterized protein</fullName>
    </submittedName>
</protein>
<evidence type="ECO:0000313" key="1">
    <source>
        <dbReference type="EMBL" id="SVD36534.1"/>
    </source>
</evidence>
<dbReference type="EMBL" id="UINC01146038">
    <property type="protein sequence ID" value="SVD36534.1"/>
    <property type="molecule type" value="Genomic_DNA"/>
</dbReference>
<gene>
    <name evidence="1" type="ORF">METZ01_LOCUS389388</name>
</gene>
<feature type="non-terminal residue" evidence="1">
    <location>
        <position position="1"/>
    </location>
</feature>
<proteinExistence type="predicted"/>
<sequence>TCDLDPRDFTLLVGNDKKKGSKLKRISLYEFLERPPRYLNKPGSWKAKDKSLLRDSDGKVLVSAQACFLPVPKKGKATFNPVLFNYQSYKGDPAVLTVLATREGTSVTVIDNTRDAFAGGSVWGQRLFHNAAGERASLTGERQSEFLKANPDAGKGVKIDDEHSKGKEESGLNMVLLIQIPLKQKKPGFRGLSLNQLPEGFLFKSAQEPRAKESDVENAVIGHGEIEGPFTEIDDLEIERDGRFPVRVTVQFYKATSNGVVSPEDMRQISEQIERVYAKSDYVGSLVTGGK</sequence>
<dbReference type="AlphaFoldDB" id="A0A382UQK5"/>
<feature type="non-terminal residue" evidence="1">
    <location>
        <position position="291"/>
    </location>
</feature>
<accession>A0A382UQK5</accession>
<name>A0A382UQK5_9ZZZZ</name>